<gene>
    <name evidence="1" type="ORF">D0C36_04180</name>
</gene>
<dbReference type="Proteomes" id="UP000264217">
    <property type="component" value="Unassembled WGS sequence"/>
</dbReference>
<keyword evidence="2" id="KW-1185">Reference proteome</keyword>
<proteinExistence type="predicted"/>
<sequence>MKDARPWHPFLFYANFTVVKSKEDILDKYYSAGADGLPEISADGLLKAMEEYRIEAEEAAFAAARQTDNGAPLYPTFADYKTSTEVKPVEPTENDRVKFVADSIVEQFLPSDPTAQHFSFQFRTGGKEYTARYIRNAQGYWEYESFV</sequence>
<accession>A0A372NX96</accession>
<protein>
    <submittedName>
        <fullName evidence="1">Uncharacterized protein</fullName>
    </submittedName>
</protein>
<dbReference type="EMBL" id="QWDC01000001">
    <property type="protein sequence ID" value="RFZ94743.1"/>
    <property type="molecule type" value="Genomic_DNA"/>
</dbReference>
<comment type="caution">
    <text evidence="1">The sequence shown here is derived from an EMBL/GenBank/DDBJ whole genome shotgun (WGS) entry which is preliminary data.</text>
</comment>
<dbReference type="AlphaFoldDB" id="A0A372NX96"/>
<name>A0A372NX96_9SPHI</name>
<organism evidence="1 2">
    <name type="scientific">Mucilaginibacter conchicola</name>
    <dbReference type="NCBI Taxonomy" id="2303333"/>
    <lineage>
        <taxon>Bacteria</taxon>
        <taxon>Pseudomonadati</taxon>
        <taxon>Bacteroidota</taxon>
        <taxon>Sphingobacteriia</taxon>
        <taxon>Sphingobacteriales</taxon>
        <taxon>Sphingobacteriaceae</taxon>
        <taxon>Mucilaginibacter</taxon>
    </lineage>
</organism>
<reference evidence="1 2" key="1">
    <citation type="submission" date="2018-08" db="EMBL/GenBank/DDBJ databases">
        <title>Mucilaginibacter sp. MYSH2.</title>
        <authorList>
            <person name="Seo T."/>
        </authorList>
    </citation>
    <scope>NUCLEOTIDE SEQUENCE [LARGE SCALE GENOMIC DNA]</scope>
    <source>
        <strain evidence="1 2">MYSH2</strain>
    </source>
</reference>
<evidence type="ECO:0000313" key="1">
    <source>
        <dbReference type="EMBL" id="RFZ94743.1"/>
    </source>
</evidence>
<evidence type="ECO:0000313" key="2">
    <source>
        <dbReference type="Proteomes" id="UP000264217"/>
    </source>
</evidence>